<reference evidence="2 3" key="1">
    <citation type="submission" date="2014-04" db="EMBL/GenBank/DDBJ databases">
        <title>A comprehensive comparison of genomes of Erythrobacter spp. strains.</title>
        <authorList>
            <person name="Zheng Q."/>
        </authorList>
    </citation>
    <scope>NUCLEOTIDE SEQUENCE [LARGE SCALE GENOMIC DNA]</scope>
    <source>
        <strain evidence="2 3">DSM 6997</strain>
    </source>
</reference>
<proteinExistence type="predicted"/>
<sequence length="167" mass="18613">MRVFKDVLMLFAALASGIGATSIAHAEAITVEGVYAARADLPPDIELVLVDRFQGDLGQDLEFALTDVLGGVIIRGEPYFDLITPNVLQTAEVTVDGNDGTVTTRPLMPDAELRGSMHSEVIEREMEPRYERECIRRDEDEKCVDWREIEIECRELGSGRTKPTFEV</sequence>
<comment type="caution">
    <text evidence="2">The sequence shown here is derived from an EMBL/GenBank/DDBJ whole genome shotgun (WGS) entry which is preliminary data.</text>
</comment>
<dbReference type="STRING" id="1044.EH31_10115"/>
<evidence type="ECO:0000256" key="1">
    <source>
        <dbReference type="SAM" id="SignalP"/>
    </source>
</evidence>
<feature type="signal peptide" evidence="1">
    <location>
        <begin position="1"/>
        <end position="26"/>
    </location>
</feature>
<dbReference type="Proteomes" id="UP000027647">
    <property type="component" value="Unassembled WGS sequence"/>
</dbReference>
<keyword evidence="1" id="KW-0732">Signal</keyword>
<dbReference type="OrthoDB" id="7426733at2"/>
<accession>A0A074MAJ7</accession>
<dbReference type="RefSeq" id="WP_034959880.1">
    <property type="nucleotide sequence ID" value="NZ_JMIW01000003.1"/>
</dbReference>
<dbReference type="EMBL" id="JMIW01000003">
    <property type="protein sequence ID" value="KEO90434.1"/>
    <property type="molecule type" value="Genomic_DNA"/>
</dbReference>
<evidence type="ECO:0000313" key="3">
    <source>
        <dbReference type="Proteomes" id="UP000027647"/>
    </source>
</evidence>
<dbReference type="AlphaFoldDB" id="A0A074MAJ7"/>
<organism evidence="2 3">
    <name type="scientific">Erythrobacter longus</name>
    <dbReference type="NCBI Taxonomy" id="1044"/>
    <lineage>
        <taxon>Bacteria</taxon>
        <taxon>Pseudomonadati</taxon>
        <taxon>Pseudomonadota</taxon>
        <taxon>Alphaproteobacteria</taxon>
        <taxon>Sphingomonadales</taxon>
        <taxon>Erythrobacteraceae</taxon>
        <taxon>Erythrobacter/Porphyrobacter group</taxon>
        <taxon>Erythrobacter</taxon>
    </lineage>
</organism>
<protein>
    <submittedName>
        <fullName evidence="2">Uncharacterized protein</fullName>
    </submittedName>
</protein>
<feature type="chain" id="PRO_5001697084" evidence="1">
    <location>
        <begin position="27"/>
        <end position="167"/>
    </location>
</feature>
<keyword evidence="3" id="KW-1185">Reference proteome</keyword>
<gene>
    <name evidence="2" type="ORF">EH31_10115</name>
</gene>
<name>A0A074MAJ7_ERYLO</name>
<evidence type="ECO:0000313" key="2">
    <source>
        <dbReference type="EMBL" id="KEO90434.1"/>
    </source>
</evidence>